<evidence type="ECO:0000256" key="6">
    <source>
        <dbReference type="ARBA" id="ARBA00023054"/>
    </source>
</evidence>
<keyword evidence="5" id="KW-0802">TPR repeat</keyword>
<feature type="compositionally biased region" description="Basic and acidic residues" evidence="10">
    <location>
        <begin position="213"/>
        <end position="235"/>
    </location>
</feature>
<proteinExistence type="predicted"/>
<organism evidence="11 12">
    <name type="scientific">Coccomyxa viridis</name>
    <dbReference type="NCBI Taxonomy" id="1274662"/>
    <lineage>
        <taxon>Eukaryota</taxon>
        <taxon>Viridiplantae</taxon>
        <taxon>Chlorophyta</taxon>
        <taxon>core chlorophytes</taxon>
        <taxon>Trebouxiophyceae</taxon>
        <taxon>Trebouxiophyceae incertae sedis</taxon>
        <taxon>Coccomyxaceae</taxon>
        <taxon>Coccomyxa</taxon>
    </lineage>
</organism>
<dbReference type="Proteomes" id="UP001314263">
    <property type="component" value="Unassembled WGS sequence"/>
</dbReference>
<dbReference type="GO" id="GO:0070507">
    <property type="term" value="P:regulation of microtubule cytoskeleton organization"/>
    <property type="evidence" value="ECO:0007669"/>
    <property type="project" value="InterPro"/>
</dbReference>
<feature type="coiled-coil region" evidence="9">
    <location>
        <begin position="726"/>
        <end position="781"/>
    </location>
</feature>
<comment type="caution">
    <text evidence="11">The sequence shown here is derived from an EMBL/GenBank/DDBJ whole genome shotgun (WGS) entry which is preliminary data.</text>
</comment>
<protein>
    <recommendedName>
        <fullName evidence="3">Centrosomal protein of 70 kDa</fullName>
    </recommendedName>
</protein>
<dbReference type="GO" id="GO:0043015">
    <property type="term" value="F:gamma-tubulin binding"/>
    <property type="evidence" value="ECO:0007669"/>
    <property type="project" value="InterPro"/>
</dbReference>
<dbReference type="Pfam" id="PF06552">
    <property type="entry name" value="TOM20_plant"/>
    <property type="match status" value="1"/>
</dbReference>
<dbReference type="InterPro" id="IPR011990">
    <property type="entry name" value="TPR-like_helical_dom_sf"/>
</dbReference>
<evidence type="ECO:0000256" key="5">
    <source>
        <dbReference type="ARBA" id="ARBA00022803"/>
    </source>
</evidence>
<keyword evidence="4" id="KW-0963">Cytoplasm</keyword>
<feature type="compositionally biased region" description="Polar residues" evidence="10">
    <location>
        <begin position="375"/>
        <end position="390"/>
    </location>
</feature>
<evidence type="ECO:0000313" key="11">
    <source>
        <dbReference type="EMBL" id="CAK0742788.1"/>
    </source>
</evidence>
<feature type="region of interest" description="Disordered" evidence="10">
    <location>
        <begin position="438"/>
        <end position="494"/>
    </location>
</feature>
<dbReference type="PANTHER" id="PTHR14594:SF1">
    <property type="entry name" value="CENTROSOMAL PROTEIN OF 70 KDA"/>
    <property type="match status" value="1"/>
</dbReference>
<evidence type="ECO:0000256" key="3">
    <source>
        <dbReference type="ARBA" id="ARBA00018408"/>
    </source>
</evidence>
<dbReference type="Gene3D" id="1.25.40.10">
    <property type="entry name" value="Tetratricopeptide repeat domain"/>
    <property type="match status" value="1"/>
</dbReference>
<feature type="region of interest" description="Disordered" evidence="10">
    <location>
        <begin position="593"/>
        <end position="620"/>
    </location>
</feature>
<comment type="function">
    <text evidence="8">Plays a role in the organization of both preexisting and nascent microtubules in interphase cells. During mitosis, required for the organization and orientation of the mitotic spindle.</text>
</comment>
<evidence type="ECO:0000256" key="7">
    <source>
        <dbReference type="ARBA" id="ARBA00023212"/>
    </source>
</evidence>
<evidence type="ECO:0000256" key="4">
    <source>
        <dbReference type="ARBA" id="ARBA00022490"/>
    </source>
</evidence>
<evidence type="ECO:0000256" key="2">
    <source>
        <dbReference type="ARBA" id="ARBA00011832"/>
    </source>
</evidence>
<evidence type="ECO:0000313" key="12">
    <source>
        <dbReference type="Proteomes" id="UP001314263"/>
    </source>
</evidence>
<feature type="region of interest" description="Disordered" evidence="10">
    <location>
        <begin position="1073"/>
        <end position="1095"/>
    </location>
</feature>
<dbReference type="EMBL" id="CAUYUE010000002">
    <property type="protein sequence ID" value="CAK0742788.1"/>
    <property type="molecule type" value="Genomic_DNA"/>
</dbReference>
<keyword evidence="7" id="KW-0206">Cytoskeleton</keyword>
<keyword evidence="12" id="KW-1185">Reference proteome</keyword>
<gene>
    <name evidence="11" type="ORF">CVIRNUC_001421</name>
</gene>
<accession>A0AAV1HUS6</accession>
<feature type="region of interest" description="Disordered" evidence="10">
    <location>
        <begin position="160"/>
        <end position="253"/>
    </location>
</feature>
<dbReference type="PANTHER" id="PTHR14594">
    <property type="entry name" value="CENTROSOMAL PROTEIN OF 70 KDA"/>
    <property type="match status" value="1"/>
</dbReference>
<evidence type="ECO:0000256" key="1">
    <source>
        <dbReference type="ARBA" id="ARBA00004300"/>
    </source>
</evidence>
<comment type="subcellular location">
    <subcellularLocation>
        <location evidence="1">Cytoplasm</location>
        <location evidence="1">Cytoskeleton</location>
        <location evidence="1">Microtubule organizing center</location>
        <location evidence="1">Centrosome</location>
    </subcellularLocation>
</comment>
<dbReference type="GO" id="GO:0060271">
    <property type="term" value="P:cilium assembly"/>
    <property type="evidence" value="ECO:0007669"/>
    <property type="project" value="InterPro"/>
</dbReference>
<dbReference type="GO" id="GO:0005815">
    <property type="term" value="C:microtubule organizing center"/>
    <property type="evidence" value="ECO:0007669"/>
    <property type="project" value="TreeGrafter"/>
</dbReference>
<dbReference type="SUPFAM" id="SSF48452">
    <property type="entry name" value="TPR-like"/>
    <property type="match status" value="1"/>
</dbReference>
<keyword evidence="6 9" id="KW-0175">Coiled coil</keyword>
<feature type="coiled-coil region" evidence="9">
    <location>
        <begin position="810"/>
        <end position="858"/>
    </location>
</feature>
<feature type="region of interest" description="Disordered" evidence="10">
    <location>
        <begin position="283"/>
        <end position="418"/>
    </location>
</feature>
<comment type="subunit">
    <text evidence="2">Directly interacts with tubulin-gamma; this interaction determines centrosomal localization.</text>
</comment>
<reference evidence="11 12" key="1">
    <citation type="submission" date="2023-10" db="EMBL/GenBank/DDBJ databases">
        <authorList>
            <person name="Maclean D."/>
            <person name="Macfadyen A."/>
        </authorList>
    </citation>
    <scope>NUCLEOTIDE SEQUENCE [LARGE SCALE GENOMIC DNA]</scope>
</reference>
<evidence type="ECO:0000256" key="10">
    <source>
        <dbReference type="SAM" id="MobiDB-lite"/>
    </source>
</evidence>
<feature type="compositionally biased region" description="Low complexity" evidence="10">
    <location>
        <begin position="450"/>
        <end position="464"/>
    </location>
</feature>
<dbReference type="InterPro" id="IPR037692">
    <property type="entry name" value="CEP70"/>
</dbReference>
<evidence type="ECO:0000256" key="8">
    <source>
        <dbReference type="ARBA" id="ARBA00025273"/>
    </source>
</evidence>
<evidence type="ECO:0000256" key="9">
    <source>
        <dbReference type="SAM" id="Coils"/>
    </source>
</evidence>
<sequence length="1543" mass="163547">MNRIAMAVNEMSRISDSWSSADIVAPQSYNASPVPAASMYAEADLALMEAAVALALPAEDQQLLAQEGVHHAAPPPRVPVNTLQAGPRIINETGVVAESISQPGSLSRAAHEECPDALWDLISAAEEEQLLHAHIHDPALSTVSNATATHMATVPVVGPGMHQSCESAEGPARSDLDPVEASEGEPTLQRVSASAASADESLGADSQGAPAVGEHDSCRSEHIEAATVCESRRATTSEVQHGEGSGTASEGMMHEPLQGATSVSAQPRISVSDQATVIQAPLPGATPDAAAASEPKESSMHTHLQPILANASQAAVPSSAHASPEDGSTELQLPEKLNTGLPSRDDSSQARAVTPSERQDAGPSTAEAGTMAPGTASTAVTLDRAQSLQHADSPPCKLSSSLDPGQLPTAGSLGSHCWDEGHSRSGAAAGTDQHLHMLEGHESSGGCSGAGHSASSRGSAASSHMQAGEGRSQVSTSGPAVEESHGDRGAHTSVGDTVMDSIALMLMPQLPGMQTCQNATGSLQRGHSDSSGYPHPYAARLAALLSGIGAKYGERSETGVAVESCTSSAMHQCHGHGSRTACRSCMAKQEQEHHTAPASPSSGQTIAPEAGSWPSDDLLTVATGGQLTGEATSCEGSAGEAHCAPIGAARERSRAMCTESMPSAADCEQPAGYQDGGAEWAEAMRECKGRLNRMLTDCGMASLPHQGMHDRGSAAELLAGVLCCVLQRLHARQVLAEELVQALEQARLHDKESRQLHLQATREAERKHRELARKLEAQEVHARECQGAASNAGATARKRQRTVSLLTKQLADTQQALRRETEAVEEQQAAVTRHKEQLQSVETKLEQAGAALQAAQLSETRMRAAVQQAERAARKHKVAADKLSVRLADDTAAQERRAKRNADAYARAKRALAASKGTPKARITAGTMSAAMRELRPVEIVGLYEDVAESLEVELAMVKTELQTSLLQLHDQEQISLTKGSFGEGAAARMHMAALSRKAAQAQRELDDAKRDAGDVTRCTIRKMAKAERRAQALSEENAALVLELSQRPSMKQVHGLQRQVQALQRQLARLRGTGQDQGPAAPEHDAPAPAGDMGSELTMRQCMRRDRSMHELGLGSIEALPPAVLVDTLQQLCLAAHTSDATMLPAFLAKQLRASAMVPELEKFVDAVCEVVFRKNAAFCGDAAISARAVPGILEAWAGQLGTLQALRTMHAELQAVLQQQAGMHGPGAQSADMGSESMLQAVRELVEAEHRRAAAADTMAAAESLVRGDGKGLLQRIVAYFQELFSVPQMEGVLTAMSQVYVANTEAKNCRSLLIQSLGLKPDSSMGHCTQQVCLRLQLQPPGAGFHIKALMFFEQAREQEEAKWRSNKQDSVALTRWGGALLELAHFRQGQEAYDMIQQACDKFKMALEIEPQKHDALWCLGNAYTSQGFLSPETMRALDFFEQATDCFRRALNEDPSNDVYKKALDMTAQAPQLHAELQKQIASSQIGEVASGGAGASKSKKSSSDIWYDVAGWVLLGGILAGWVSLAKNTPAPQPALK</sequence>
<name>A0AAV1HUS6_9CHLO</name>